<dbReference type="PANTHER" id="PTHR46229">
    <property type="entry name" value="BOLA TRANSCRIPTION REGULATOR"/>
    <property type="match status" value="1"/>
</dbReference>
<dbReference type="AlphaFoldDB" id="A0A1I5IIU0"/>
<accession>A0A1I5IIU0</accession>
<proteinExistence type="inferred from homology"/>
<name>A0A1I5IIU0_9HYPH</name>
<dbReference type="OrthoDB" id="9811118at2"/>
<dbReference type="PANTHER" id="PTHR46229:SF2">
    <property type="entry name" value="BOLA-LIKE PROTEIN 1"/>
    <property type="match status" value="1"/>
</dbReference>
<reference evidence="3 4" key="1">
    <citation type="submission" date="2016-10" db="EMBL/GenBank/DDBJ databases">
        <authorList>
            <person name="de Groot N.N."/>
        </authorList>
    </citation>
    <scope>NUCLEOTIDE SEQUENCE [LARGE SCALE GENOMIC DNA]</scope>
    <source>
        <strain evidence="3 4">CGMCC 1.9157</strain>
    </source>
</reference>
<sequence>MTVKQNIEKKLNNQLQPTMLEVIDESDLHIGHEHARPEGESHFRVRIASPLFANLSRVQAHRMVHDVIKEELKGPIHALALETIKP</sequence>
<dbReference type="InterPro" id="IPR036065">
    <property type="entry name" value="BolA-like_sf"/>
</dbReference>
<evidence type="ECO:0000256" key="1">
    <source>
        <dbReference type="ARBA" id="ARBA00005578"/>
    </source>
</evidence>
<keyword evidence="4" id="KW-1185">Reference proteome</keyword>
<organism evidence="3 4">
    <name type="scientific">Cohaesibacter marisflavi</name>
    <dbReference type="NCBI Taxonomy" id="655353"/>
    <lineage>
        <taxon>Bacteria</taxon>
        <taxon>Pseudomonadati</taxon>
        <taxon>Pseudomonadota</taxon>
        <taxon>Alphaproteobacteria</taxon>
        <taxon>Hyphomicrobiales</taxon>
        <taxon>Cohaesibacteraceae</taxon>
    </lineage>
</organism>
<dbReference type="PIRSF" id="PIRSF003113">
    <property type="entry name" value="BolA"/>
    <property type="match status" value="1"/>
</dbReference>
<dbReference type="Gene3D" id="3.30.300.90">
    <property type="entry name" value="BolA-like"/>
    <property type="match status" value="1"/>
</dbReference>
<dbReference type="Proteomes" id="UP000199236">
    <property type="component" value="Unassembled WGS sequence"/>
</dbReference>
<dbReference type="Pfam" id="PF01722">
    <property type="entry name" value="BolA"/>
    <property type="match status" value="1"/>
</dbReference>
<dbReference type="EMBL" id="FOVR01000009">
    <property type="protein sequence ID" value="SFO60324.1"/>
    <property type="molecule type" value="Genomic_DNA"/>
</dbReference>
<dbReference type="InterPro" id="IPR050961">
    <property type="entry name" value="BolA/IbaG_stress_morph_reg"/>
</dbReference>
<dbReference type="RefSeq" id="WP_090073866.1">
    <property type="nucleotide sequence ID" value="NZ_FOVR01000009.1"/>
</dbReference>
<gene>
    <name evidence="3" type="ORF">SAMN04488056_10918</name>
</gene>
<dbReference type="InterPro" id="IPR002634">
    <property type="entry name" value="BolA"/>
</dbReference>
<protein>
    <submittedName>
        <fullName evidence="3">BolA protein</fullName>
    </submittedName>
</protein>
<evidence type="ECO:0000313" key="3">
    <source>
        <dbReference type="EMBL" id="SFO60324.1"/>
    </source>
</evidence>
<evidence type="ECO:0000256" key="2">
    <source>
        <dbReference type="RuleBase" id="RU003860"/>
    </source>
</evidence>
<evidence type="ECO:0000313" key="4">
    <source>
        <dbReference type="Proteomes" id="UP000199236"/>
    </source>
</evidence>
<dbReference type="SUPFAM" id="SSF82657">
    <property type="entry name" value="BolA-like"/>
    <property type="match status" value="1"/>
</dbReference>
<dbReference type="STRING" id="655353.SAMN04488056_10918"/>
<comment type="similarity">
    <text evidence="1 2">Belongs to the BolA/IbaG family.</text>
</comment>